<evidence type="ECO:0000313" key="5">
    <source>
        <dbReference type="Proteomes" id="UP000594263"/>
    </source>
</evidence>
<feature type="domain" description="Serpin" evidence="3">
    <location>
        <begin position="1"/>
        <end position="347"/>
    </location>
</feature>
<dbReference type="OMA" id="MQYNASI"/>
<organism evidence="4 5">
    <name type="scientific">Kalanchoe fedtschenkoi</name>
    <name type="common">Lavender scallops</name>
    <name type="synonym">South American air plant</name>
    <dbReference type="NCBI Taxonomy" id="63787"/>
    <lineage>
        <taxon>Eukaryota</taxon>
        <taxon>Viridiplantae</taxon>
        <taxon>Streptophyta</taxon>
        <taxon>Embryophyta</taxon>
        <taxon>Tracheophyta</taxon>
        <taxon>Spermatophyta</taxon>
        <taxon>Magnoliopsida</taxon>
        <taxon>eudicotyledons</taxon>
        <taxon>Gunneridae</taxon>
        <taxon>Pentapetalae</taxon>
        <taxon>Saxifragales</taxon>
        <taxon>Crassulaceae</taxon>
        <taxon>Kalanchoe</taxon>
    </lineage>
</organism>
<dbReference type="SUPFAM" id="SSF56574">
    <property type="entry name" value="Serpins"/>
    <property type="match status" value="1"/>
</dbReference>
<evidence type="ECO:0000313" key="4">
    <source>
        <dbReference type="EnsemblPlants" id="Kaladp0039s0169.1.v1.1"/>
    </source>
</evidence>
<accession>A0A7N0TJX1</accession>
<dbReference type="CDD" id="cd02043">
    <property type="entry name" value="serpinP_plants"/>
    <property type="match status" value="1"/>
</dbReference>
<comment type="similarity">
    <text evidence="1 2">Belongs to the serpin family.</text>
</comment>
<evidence type="ECO:0000256" key="1">
    <source>
        <dbReference type="ARBA" id="ARBA00009500"/>
    </source>
</evidence>
<keyword evidence="5" id="KW-1185">Reference proteome</keyword>
<dbReference type="GO" id="GO:0004867">
    <property type="term" value="F:serine-type endopeptidase inhibitor activity"/>
    <property type="evidence" value="ECO:0007669"/>
    <property type="project" value="InterPro"/>
</dbReference>
<dbReference type="InterPro" id="IPR000215">
    <property type="entry name" value="Serpin_fam"/>
</dbReference>
<name>A0A7N0TJX1_KALFE</name>
<dbReference type="Gene3D" id="3.30.497.10">
    <property type="entry name" value="Antithrombin, subunit I, domain 2"/>
    <property type="match status" value="2"/>
</dbReference>
<dbReference type="PROSITE" id="PS00284">
    <property type="entry name" value="SERPIN"/>
    <property type="match status" value="1"/>
</dbReference>
<dbReference type="GO" id="GO:0005615">
    <property type="term" value="C:extracellular space"/>
    <property type="evidence" value="ECO:0007669"/>
    <property type="project" value="InterPro"/>
</dbReference>
<evidence type="ECO:0000259" key="3">
    <source>
        <dbReference type="SMART" id="SM00093"/>
    </source>
</evidence>
<dbReference type="Gramene" id="Kaladp0039s0169.1.v1.1">
    <property type="protein sequence ID" value="Kaladp0039s0169.1.v1.1"/>
    <property type="gene ID" value="Kaladp0039s0169.v1.1"/>
</dbReference>
<reference evidence="4" key="1">
    <citation type="submission" date="2021-01" db="UniProtKB">
        <authorList>
            <consortium name="EnsemblPlants"/>
        </authorList>
    </citation>
    <scope>IDENTIFICATION</scope>
</reference>
<dbReference type="Pfam" id="PF00079">
    <property type="entry name" value="Serpin"/>
    <property type="match status" value="2"/>
</dbReference>
<dbReference type="Proteomes" id="UP000594263">
    <property type="component" value="Unplaced"/>
</dbReference>
<dbReference type="PANTHER" id="PTHR11461:SF211">
    <property type="entry name" value="GH10112P-RELATED"/>
    <property type="match status" value="1"/>
</dbReference>
<dbReference type="InterPro" id="IPR023796">
    <property type="entry name" value="Serpin_dom"/>
</dbReference>
<dbReference type="Gene3D" id="2.30.39.10">
    <property type="entry name" value="Alpha-1-antitrypsin, domain 1"/>
    <property type="match status" value="1"/>
</dbReference>
<dbReference type="InterPro" id="IPR023795">
    <property type="entry name" value="Serpin_CS"/>
</dbReference>
<evidence type="ECO:0000256" key="2">
    <source>
        <dbReference type="RuleBase" id="RU000411"/>
    </source>
</evidence>
<dbReference type="SMART" id="SM00093">
    <property type="entry name" value="SERPIN"/>
    <property type="match status" value="1"/>
</dbReference>
<protein>
    <recommendedName>
        <fullName evidence="3">Serpin domain-containing protein</fullName>
    </recommendedName>
</protein>
<sequence>MISGDAKDGNFIFSPPSIHILLSLITAGARGRTLDQLLLFLKSNRVNDLSSLAAHLGQVVLADGASRSSPSLSFVNGAWVDRSMPLKTEFREVLEGFYKANTKQVDFKNEAGEVVREVNWWVEKETNGLIKDILDDDSVKPYTRFLLANAIYFKGAWAVKFSASDTQEKDFHLLTGSSVKAPFMTSREMQYLAEFDDFKVLNLAYNQGEDYERLFSMSIFLPMRKMVCQHWHINWFPGLAASLMNTSHGKKFMIEFAFFKHQGFTEMVDSPEGKDLFVSEIYHKSRIEVNEEGTEAAAATVVIVQLQCLSATRVVPRIDFVADHPFLFVVRETFSRVVLFIGHVLNPADQGLG</sequence>
<proteinExistence type="inferred from homology"/>
<dbReference type="AlphaFoldDB" id="A0A7N0TJX1"/>
<dbReference type="PANTHER" id="PTHR11461">
    <property type="entry name" value="SERINE PROTEASE INHIBITOR, SERPIN"/>
    <property type="match status" value="1"/>
</dbReference>
<dbReference type="InterPro" id="IPR042178">
    <property type="entry name" value="Serpin_sf_1"/>
</dbReference>
<dbReference type="EnsemblPlants" id="Kaladp0039s0169.1.v1.1">
    <property type="protein sequence ID" value="Kaladp0039s0169.1.v1.1"/>
    <property type="gene ID" value="Kaladp0039s0169.v1.1"/>
</dbReference>
<dbReference type="InterPro" id="IPR042185">
    <property type="entry name" value="Serpin_sf_2"/>
</dbReference>
<dbReference type="InterPro" id="IPR036186">
    <property type="entry name" value="Serpin_sf"/>
</dbReference>